<proteinExistence type="predicted"/>
<gene>
    <name evidence="1" type="ordered locus">CPF_2164</name>
</gene>
<dbReference type="GO" id="GO:0005524">
    <property type="term" value="F:ATP binding"/>
    <property type="evidence" value="ECO:0007669"/>
    <property type="project" value="InterPro"/>
</dbReference>
<evidence type="ECO:0000313" key="1">
    <source>
        <dbReference type="EMBL" id="ABG82306.1"/>
    </source>
</evidence>
<dbReference type="AlphaFoldDB" id="A0A0H2YP86"/>
<evidence type="ECO:0000313" key="2">
    <source>
        <dbReference type="Proteomes" id="UP000001823"/>
    </source>
</evidence>
<dbReference type="PANTHER" id="PTHR46638:SF1">
    <property type="entry name" value="CORRINOID ADENOSYLTRANSFERASE"/>
    <property type="match status" value="1"/>
</dbReference>
<dbReference type="GO" id="GO:0008817">
    <property type="term" value="F:corrinoid adenosyltransferase activity"/>
    <property type="evidence" value="ECO:0007669"/>
    <property type="project" value="InterPro"/>
</dbReference>
<dbReference type="eggNOG" id="COG2109">
    <property type="taxonomic scope" value="Bacteria"/>
</dbReference>
<dbReference type="HOGENOM" id="CLU_088595_2_0_9"/>
<dbReference type="GO" id="GO:0009236">
    <property type="term" value="P:cobalamin biosynthetic process"/>
    <property type="evidence" value="ECO:0007669"/>
    <property type="project" value="InterPro"/>
</dbReference>
<keyword evidence="2" id="KW-1185">Reference proteome</keyword>
<accession>A0A0H2YP86</accession>
<dbReference type="STRING" id="195103.CPF_2164"/>
<dbReference type="Pfam" id="PF02572">
    <property type="entry name" value="CobA_CobO_BtuR"/>
    <property type="match status" value="1"/>
</dbReference>
<dbReference type="InterPro" id="IPR003724">
    <property type="entry name" value="CblAdoTrfase_CobA"/>
</dbReference>
<name>A0A0H2YP86_CLOP1</name>
<dbReference type="Proteomes" id="UP000001823">
    <property type="component" value="Chromosome"/>
</dbReference>
<dbReference type="RefSeq" id="WP_003451437.1">
    <property type="nucleotide sequence ID" value="NC_008261.1"/>
</dbReference>
<organism evidence="1 2">
    <name type="scientific">Clostridium perfringens (strain ATCC 13124 / DSM 756 / JCM 1290 / NCIMB 6125 / NCTC 8237 / Type A)</name>
    <dbReference type="NCBI Taxonomy" id="195103"/>
    <lineage>
        <taxon>Bacteria</taxon>
        <taxon>Bacillati</taxon>
        <taxon>Bacillota</taxon>
        <taxon>Clostridia</taxon>
        <taxon>Eubacteriales</taxon>
        <taxon>Clostridiaceae</taxon>
        <taxon>Clostridium</taxon>
    </lineage>
</organism>
<dbReference type="PANTHER" id="PTHR46638">
    <property type="entry name" value="CORRINOID ADENOSYLTRANSFERASE"/>
    <property type="match status" value="1"/>
</dbReference>
<reference evidence="1 2" key="1">
    <citation type="journal article" date="2006" name="Genome Res.">
        <title>Skewed genomic variability in strains of the toxigenic bacterial pathogen, Clostridium perfringens.</title>
        <authorList>
            <person name="Myers G.S."/>
            <person name="Rasko D.A."/>
            <person name="Cheung J.K."/>
            <person name="Ravel J."/>
            <person name="Seshadri R."/>
            <person name="Deboy R.T."/>
            <person name="Ren Q."/>
            <person name="Varga J."/>
            <person name="Awad M.M."/>
            <person name="Brinkac L.M."/>
            <person name="Daugherty S.C."/>
            <person name="Haft D.H."/>
            <person name="Dodson R.J."/>
            <person name="Madupu R."/>
            <person name="Nelson W.C."/>
            <person name="Rosovitz M.J."/>
            <person name="Sullivan S.A."/>
            <person name="Khouri H."/>
            <person name="Dimitrov G.I."/>
            <person name="Watkins K.L."/>
            <person name="Mulligan S."/>
            <person name="Benton J."/>
            <person name="Radune D."/>
            <person name="Fisher D.J."/>
            <person name="Atkins H.S."/>
            <person name="Hiscox T."/>
            <person name="Jost B.H."/>
            <person name="Billington S.J."/>
            <person name="Songer J.G."/>
            <person name="McClane B.A."/>
            <person name="Titball R.W."/>
            <person name="Rood J.I."/>
            <person name="Melville S.B."/>
            <person name="Paulsen I.T."/>
        </authorList>
    </citation>
    <scope>NUCLEOTIDE SEQUENCE [LARGE SCALE GENOMIC DNA]</scope>
    <source>
        <strain evidence="2">ATCC 13124 / DSM 756 / JCM 1290 / NCIMB 6125 / NCTC 8237 / S 107 / Type A</strain>
    </source>
</reference>
<dbReference type="PaxDb" id="195103-CPF_2164"/>
<dbReference type="EMBL" id="CP000246">
    <property type="protein sequence ID" value="ABG82306.1"/>
    <property type="molecule type" value="Genomic_DNA"/>
</dbReference>
<dbReference type="KEGG" id="cpf:CPF_2164"/>
<dbReference type="InterPro" id="IPR027417">
    <property type="entry name" value="P-loop_NTPase"/>
</dbReference>
<sequence>MARLKEGYVQVYTGNGKGKTTAAMGLAFRAAGDGMEVKVVQFLKSWKTGELESAKRFDNLEILRFEKVKGFTWELNEEELAQLKSEVRVGFDFVKGLVENRGCDILILDEVMASISGGFIGEDEIVELIEKKPKDMELILTGRNVPEKIMEKADLITEMREIKHYYKKGVPAREGIEF</sequence>
<dbReference type="Gene3D" id="3.40.50.300">
    <property type="entry name" value="P-loop containing nucleotide triphosphate hydrolases"/>
    <property type="match status" value="1"/>
</dbReference>
<protein>
    <submittedName>
        <fullName evidence="1">Cob(I)alamin adenosyltransferase</fullName>
    </submittedName>
</protein>
<dbReference type="SUPFAM" id="SSF52540">
    <property type="entry name" value="P-loop containing nucleoside triphosphate hydrolases"/>
    <property type="match status" value="1"/>
</dbReference>
<dbReference type="PIRSF" id="PIRSF015617">
    <property type="entry name" value="Adensltrnsf_CobA"/>
    <property type="match status" value="1"/>
</dbReference>
<dbReference type="GeneID" id="93001555"/>
<dbReference type="CDD" id="cd00561">
    <property type="entry name" value="CobA_ACA"/>
    <property type="match status" value="1"/>
</dbReference>